<accession>A0ABX5HQ14</accession>
<reference evidence="1 2" key="1">
    <citation type="submission" date="2018-04" db="EMBL/GenBank/DDBJ databases">
        <title>Genomic sequence of a freshwater isolate of Shewanella morhuae.</title>
        <authorList>
            <person name="Castillo D.E."/>
            <person name="Gram L."/>
        </authorList>
    </citation>
    <scope>NUCLEOTIDE SEQUENCE [LARGE SCALE GENOMIC DNA]</scope>
    <source>
        <strain evidence="1 2">CW7</strain>
    </source>
</reference>
<dbReference type="PANTHER" id="PTHR40455:SF1">
    <property type="entry name" value="ANTITOXIN HIGA"/>
    <property type="match status" value="1"/>
</dbReference>
<organism evidence="1 2">
    <name type="scientific">Shewanella morhuae</name>
    <dbReference type="NCBI Taxonomy" id="365591"/>
    <lineage>
        <taxon>Bacteria</taxon>
        <taxon>Pseudomonadati</taxon>
        <taxon>Pseudomonadota</taxon>
        <taxon>Gammaproteobacteria</taxon>
        <taxon>Alteromonadales</taxon>
        <taxon>Shewanellaceae</taxon>
        <taxon>Shewanella</taxon>
    </lineage>
</organism>
<sequence>MLPTACIEIREALAKVPYLAHIETQDDYEQALALMDDLIDDYDANNFLIEMLSLSIERWEEQTDEFAEFNAAIAELDSGVAVLKTLMSQYRLGVADLPELGSKSNVSKLLNTVGGKKLNRHHIEALSQRFGVPVSLFF</sequence>
<name>A0ABX5HQ14_9GAMM</name>
<dbReference type="PANTHER" id="PTHR40455">
    <property type="entry name" value="ANTITOXIN HIGA"/>
    <property type="match status" value="1"/>
</dbReference>
<dbReference type="InterPro" id="IPR039060">
    <property type="entry name" value="Antitox_HigA"/>
</dbReference>
<gene>
    <name evidence="1" type="ORF">C9I43_17975</name>
</gene>
<evidence type="ECO:0000313" key="1">
    <source>
        <dbReference type="EMBL" id="PTA48941.1"/>
    </source>
</evidence>
<keyword evidence="2" id="KW-1185">Reference proteome</keyword>
<comment type="caution">
    <text evidence="1">The sequence shown here is derived from an EMBL/GenBank/DDBJ whole genome shotgun (WGS) entry which is preliminary data.</text>
</comment>
<proteinExistence type="predicted"/>
<protein>
    <submittedName>
        <fullName evidence="1">Transcriptional regulator</fullName>
    </submittedName>
</protein>
<dbReference type="RefSeq" id="WP_107884986.1">
    <property type="nucleotide sequence ID" value="NZ_PYSG01000003.1"/>
</dbReference>
<dbReference type="EMBL" id="PYSG01000003">
    <property type="protein sequence ID" value="PTA48941.1"/>
    <property type="molecule type" value="Genomic_DNA"/>
</dbReference>
<dbReference type="Proteomes" id="UP000240506">
    <property type="component" value="Unassembled WGS sequence"/>
</dbReference>
<evidence type="ECO:0000313" key="2">
    <source>
        <dbReference type="Proteomes" id="UP000240506"/>
    </source>
</evidence>